<dbReference type="KEGG" id="aaa:Acav_2629"/>
<dbReference type="HOGENOM" id="CLU_2581652_0_0_4"/>
<organism evidence="1 2">
    <name type="scientific">Paracidovorax avenae (strain ATCC 19860 / DSM 7227 / CCUG 15838 / JCM 20985 / LMG 2117 / NCPPB 1011)</name>
    <name type="common">Acidovorax avenae</name>
    <dbReference type="NCBI Taxonomy" id="643561"/>
    <lineage>
        <taxon>Bacteria</taxon>
        <taxon>Pseudomonadati</taxon>
        <taxon>Pseudomonadota</taxon>
        <taxon>Betaproteobacteria</taxon>
        <taxon>Burkholderiales</taxon>
        <taxon>Comamonadaceae</taxon>
        <taxon>Paracidovorax</taxon>
    </lineage>
</organism>
<dbReference type="GeneID" id="34236074"/>
<evidence type="ECO:0000313" key="2">
    <source>
        <dbReference type="Proteomes" id="UP000002482"/>
    </source>
</evidence>
<gene>
    <name evidence="1" type="ordered locus">Acav_2629</name>
</gene>
<dbReference type="Proteomes" id="UP000002482">
    <property type="component" value="Chromosome"/>
</dbReference>
<accession>F0Q1L6</accession>
<dbReference type="OrthoDB" id="8913580at2"/>
<name>F0Q1L6_PARA1</name>
<sequence length="80" mass="8784">MPRITVEKYVAGTLERSFEVPGLLVRVAAWVLPASALTHPKDRGMDVHAILQAWKSGSPYASSMDVTEHGVQKKVRLLVS</sequence>
<dbReference type="RefSeq" id="WP_013595041.1">
    <property type="nucleotide sequence ID" value="NC_015138.1"/>
</dbReference>
<evidence type="ECO:0000313" key="1">
    <source>
        <dbReference type="EMBL" id="ADX46541.1"/>
    </source>
</evidence>
<reference evidence="1" key="1">
    <citation type="submission" date="2011-02" db="EMBL/GenBank/DDBJ databases">
        <title>Complete sequence of Acidovorax avenae subsp. avenae ATCC 19860.</title>
        <authorList>
            <consortium name="US DOE Joint Genome Institute"/>
            <person name="Lucas S."/>
            <person name="Copeland A."/>
            <person name="Lapidus A."/>
            <person name="Cheng J.-F."/>
            <person name="Goodwin L."/>
            <person name="Pitluck S."/>
            <person name="Chertkov O."/>
            <person name="Held B."/>
            <person name="Detter J.C."/>
            <person name="Han C."/>
            <person name="Tapia R."/>
            <person name="Land M."/>
            <person name="Hauser L."/>
            <person name="Kyrpides N."/>
            <person name="Ivanova N."/>
            <person name="Ovchinnikova G."/>
            <person name="Pagani I."/>
            <person name="Gordon S."/>
            <person name="Woyke T."/>
        </authorList>
    </citation>
    <scope>NUCLEOTIDE SEQUENCE</scope>
    <source>
        <strain evidence="1">ATCC 19860</strain>
    </source>
</reference>
<dbReference type="EMBL" id="CP002521">
    <property type="protein sequence ID" value="ADX46541.1"/>
    <property type="molecule type" value="Genomic_DNA"/>
</dbReference>
<dbReference type="AlphaFoldDB" id="F0Q1L6"/>
<keyword evidence="2" id="KW-1185">Reference proteome</keyword>
<protein>
    <submittedName>
        <fullName evidence="1">Uncharacterized protein</fullName>
    </submittedName>
</protein>
<proteinExistence type="predicted"/>